<dbReference type="RefSeq" id="WP_369861594.1">
    <property type="nucleotide sequence ID" value="NZ_BAABYW010000001.1"/>
</dbReference>
<organism evidence="1 2">
    <name type="scientific">Blautia hominis</name>
    <dbReference type="NCBI Taxonomy" id="2025493"/>
    <lineage>
        <taxon>Bacteria</taxon>
        <taxon>Bacillati</taxon>
        <taxon>Bacillota</taxon>
        <taxon>Clostridia</taxon>
        <taxon>Lachnospirales</taxon>
        <taxon>Lachnospiraceae</taxon>
        <taxon>Blautia</taxon>
    </lineage>
</organism>
<dbReference type="NCBIfam" id="TIGR03655">
    <property type="entry name" value="anti_R_Lar"/>
    <property type="match status" value="1"/>
</dbReference>
<evidence type="ECO:0000313" key="1">
    <source>
        <dbReference type="EMBL" id="GAA6410553.1"/>
    </source>
</evidence>
<gene>
    <name evidence="1" type="ORF">K040078D81_46700</name>
</gene>
<accession>A0ABQ0BGH0</accession>
<dbReference type="Pfam" id="PF14354">
    <property type="entry name" value="Lar_restr_allev"/>
    <property type="match status" value="1"/>
</dbReference>
<dbReference type="InterPro" id="IPR019908">
    <property type="entry name" value="Toxin_RalR"/>
</dbReference>
<evidence type="ECO:0008006" key="3">
    <source>
        <dbReference type="Google" id="ProtNLM"/>
    </source>
</evidence>
<dbReference type="Proteomes" id="UP001600943">
    <property type="component" value="Unassembled WGS sequence"/>
</dbReference>
<evidence type="ECO:0000313" key="2">
    <source>
        <dbReference type="Proteomes" id="UP001600943"/>
    </source>
</evidence>
<keyword evidence="2" id="KW-1185">Reference proteome</keyword>
<proteinExistence type="predicted"/>
<protein>
    <recommendedName>
        <fullName evidence="3">Restriction alleviation protein, Lar family</fullName>
    </recommendedName>
</protein>
<name>A0ABQ0BGH0_9FIRM</name>
<sequence length="72" mass="8273">MSNAKLRSCPFCGCEEKITAEIPTKRGRRYQIICSHCEAKTGRKKTEEEAIAAWERRCHIEQDEKNGEMDNG</sequence>
<dbReference type="EMBL" id="BAABYW010000001">
    <property type="protein sequence ID" value="GAA6410553.1"/>
    <property type="molecule type" value="Genomic_DNA"/>
</dbReference>
<reference evidence="1 2" key="1">
    <citation type="submission" date="2024-04" db="EMBL/GenBank/DDBJ databases">
        <title>Defined microbial consortia suppress multidrug-resistant proinflammatory Enterobacteriaceae via ecological control.</title>
        <authorList>
            <person name="Furuichi M."/>
            <person name="Kawaguchi T."/>
            <person name="Pust M."/>
            <person name="Yasuma K."/>
            <person name="Plichta D."/>
            <person name="Hasegawa N."/>
            <person name="Ohya T."/>
            <person name="Bhattarai S."/>
            <person name="Sasajima S."/>
            <person name="Aoto Y."/>
            <person name="Tuganbaev T."/>
            <person name="Yaginuma M."/>
            <person name="Ueda M."/>
            <person name="Okahashi N."/>
            <person name="Amafuji K."/>
            <person name="Kiridooshi Y."/>
            <person name="Sugita K."/>
            <person name="Strazar M."/>
            <person name="Skelly A."/>
            <person name="Suda W."/>
            <person name="Hattori M."/>
            <person name="Nakamoto N."/>
            <person name="Caballero S."/>
            <person name="Norman J."/>
            <person name="Olle B."/>
            <person name="Tanoue T."/>
            <person name="Arita M."/>
            <person name="Bucci V."/>
            <person name="Atarashi K."/>
            <person name="Xavier R."/>
            <person name="Honda K."/>
        </authorList>
    </citation>
    <scope>NUCLEOTIDE SEQUENCE [LARGE SCALE GENOMIC DNA]</scope>
    <source>
        <strain evidence="2">k04-0078-D8-1</strain>
    </source>
</reference>
<comment type="caution">
    <text evidence="1">The sequence shown here is derived from an EMBL/GenBank/DDBJ whole genome shotgun (WGS) entry which is preliminary data.</text>
</comment>